<dbReference type="InterPro" id="IPR014942">
    <property type="entry name" value="AbiEii"/>
</dbReference>
<name>A0ABW0S4B1_9BURK</name>
<gene>
    <name evidence="1" type="ORF">ACFPO9_25020</name>
</gene>
<dbReference type="GO" id="GO:0016740">
    <property type="term" value="F:transferase activity"/>
    <property type="evidence" value="ECO:0007669"/>
    <property type="project" value="UniProtKB-KW"/>
</dbReference>
<evidence type="ECO:0000313" key="1">
    <source>
        <dbReference type="EMBL" id="MFC5551794.1"/>
    </source>
</evidence>
<accession>A0ABW0S4B1</accession>
<dbReference type="Pfam" id="PF08843">
    <property type="entry name" value="AbiEii"/>
    <property type="match status" value="1"/>
</dbReference>
<reference evidence="2" key="1">
    <citation type="journal article" date="2019" name="Int. J. Syst. Evol. Microbiol.">
        <title>The Global Catalogue of Microorganisms (GCM) 10K type strain sequencing project: providing services to taxonomists for standard genome sequencing and annotation.</title>
        <authorList>
            <consortium name="The Broad Institute Genomics Platform"/>
            <consortium name="The Broad Institute Genome Sequencing Center for Infectious Disease"/>
            <person name="Wu L."/>
            <person name="Ma J."/>
        </authorList>
    </citation>
    <scope>NUCLEOTIDE SEQUENCE [LARGE SCALE GENOMIC DNA]</scope>
    <source>
        <strain evidence="2">CGMCC 4.5798</strain>
    </source>
</reference>
<organism evidence="1 2">
    <name type="scientific">Massilia aerilata</name>
    <dbReference type="NCBI Taxonomy" id="453817"/>
    <lineage>
        <taxon>Bacteria</taxon>
        <taxon>Pseudomonadati</taxon>
        <taxon>Pseudomonadota</taxon>
        <taxon>Betaproteobacteria</taxon>
        <taxon>Burkholderiales</taxon>
        <taxon>Oxalobacteraceae</taxon>
        <taxon>Telluria group</taxon>
        <taxon>Massilia</taxon>
    </lineage>
</organism>
<keyword evidence="2" id="KW-1185">Reference proteome</keyword>
<comment type="caution">
    <text evidence="1">The sequence shown here is derived from an EMBL/GenBank/DDBJ whole genome shotgun (WGS) entry which is preliminary data.</text>
</comment>
<sequence>MKATNRAASIRARLLNRARAERADFNLMLTRYSLERLLYRLSVSPWADQFLLKGALLFDLWFDQPHRPTRDIDLLGFGPSDIEHLIEVFQQVCMMPSDDGILFDHASVRAAPIRKEANYEGVRVTLVGTLDNARCSVQIDVGYGDAVTPTPELVQFPALLDDVAAPSLRAYPVYTVIAEKYEAIVSLGMANTRMKDYFDLWFLATYAEIDAAVLSQAVQATFARRRSEVPAVVPMGLSGTFVASPIKQQQWRAFLSKSKLEAPGLNEVIVKLRRLLALDE</sequence>
<dbReference type="Proteomes" id="UP001596086">
    <property type="component" value="Unassembled WGS sequence"/>
</dbReference>
<keyword evidence="1" id="KW-0808">Transferase</keyword>
<dbReference type="RefSeq" id="WP_379776439.1">
    <property type="nucleotide sequence ID" value="NZ_JBHSMZ010000024.1"/>
</dbReference>
<protein>
    <submittedName>
        <fullName evidence="1">Nucleotidyl transferase AbiEii/AbiGii toxin family protein</fullName>
    </submittedName>
</protein>
<dbReference type="EMBL" id="JBHSMZ010000024">
    <property type="protein sequence ID" value="MFC5551794.1"/>
    <property type="molecule type" value="Genomic_DNA"/>
</dbReference>
<proteinExistence type="predicted"/>
<evidence type="ECO:0000313" key="2">
    <source>
        <dbReference type="Proteomes" id="UP001596086"/>
    </source>
</evidence>